<dbReference type="VEuPathDB" id="VectorBase:LDEU012973"/>
<keyword evidence="2" id="KW-0677">Repeat</keyword>
<dbReference type="SMART" id="SM00408">
    <property type="entry name" value="IGc2"/>
    <property type="match status" value="2"/>
</dbReference>
<feature type="non-terminal residue" evidence="6">
    <location>
        <position position="1"/>
    </location>
</feature>
<evidence type="ECO:0000256" key="1">
    <source>
        <dbReference type="ARBA" id="ARBA00022729"/>
    </source>
</evidence>
<organism evidence="6 7">
    <name type="scientific">Leptotrombidium deliense</name>
    <dbReference type="NCBI Taxonomy" id="299467"/>
    <lineage>
        <taxon>Eukaryota</taxon>
        <taxon>Metazoa</taxon>
        <taxon>Ecdysozoa</taxon>
        <taxon>Arthropoda</taxon>
        <taxon>Chelicerata</taxon>
        <taxon>Arachnida</taxon>
        <taxon>Acari</taxon>
        <taxon>Acariformes</taxon>
        <taxon>Trombidiformes</taxon>
        <taxon>Prostigmata</taxon>
        <taxon>Anystina</taxon>
        <taxon>Parasitengona</taxon>
        <taxon>Trombiculoidea</taxon>
        <taxon>Trombiculidae</taxon>
        <taxon>Leptotrombidium</taxon>
    </lineage>
</organism>
<evidence type="ECO:0000256" key="3">
    <source>
        <dbReference type="ARBA" id="ARBA00023157"/>
    </source>
</evidence>
<dbReference type="PROSITE" id="PS50835">
    <property type="entry name" value="IG_LIKE"/>
    <property type="match status" value="2"/>
</dbReference>
<dbReference type="Proteomes" id="UP000288716">
    <property type="component" value="Unassembled WGS sequence"/>
</dbReference>
<protein>
    <submittedName>
        <fullName evidence="6">Tyrosine-protein phosphatase Lar-like protein</fullName>
    </submittedName>
</protein>
<evidence type="ECO:0000256" key="4">
    <source>
        <dbReference type="ARBA" id="ARBA00023319"/>
    </source>
</evidence>
<accession>A0A443RUN5</accession>
<feature type="domain" description="Ig-like" evidence="5">
    <location>
        <begin position="2"/>
        <end position="91"/>
    </location>
</feature>
<keyword evidence="4" id="KW-0393">Immunoglobulin domain</keyword>
<dbReference type="FunFam" id="2.60.40.10:FF:000023">
    <property type="entry name" value="receptor-type tyrosine-protein phosphatase delta isoform X2"/>
    <property type="match status" value="1"/>
</dbReference>
<dbReference type="EMBL" id="NCKV01030632">
    <property type="protein sequence ID" value="RWS19067.1"/>
    <property type="molecule type" value="Genomic_DNA"/>
</dbReference>
<dbReference type="InterPro" id="IPR003599">
    <property type="entry name" value="Ig_sub"/>
</dbReference>
<dbReference type="PANTHER" id="PTHR12231">
    <property type="entry name" value="CTX-RELATED TYPE I TRANSMEMBRANE PROTEIN"/>
    <property type="match status" value="1"/>
</dbReference>
<name>A0A443RUN5_9ACAR</name>
<evidence type="ECO:0000259" key="5">
    <source>
        <dbReference type="PROSITE" id="PS50835"/>
    </source>
</evidence>
<keyword evidence="7" id="KW-1185">Reference proteome</keyword>
<gene>
    <name evidence="6" type="ORF">B4U80_06005</name>
</gene>
<dbReference type="SUPFAM" id="SSF48726">
    <property type="entry name" value="Immunoglobulin"/>
    <property type="match status" value="2"/>
</dbReference>
<evidence type="ECO:0000256" key="2">
    <source>
        <dbReference type="ARBA" id="ARBA00022737"/>
    </source>
</evidence>
<dbReference type="STRING" id="299467.A0A443RUN5"/>
<evidence type="ECO:0000313" key="7">
    <source>
        <dbReference type="Proteomes" id="UP000288716"/>
    </source>
</evidence>
<sequence length="194" mass="21720">PPKILTAPKDQVVATGRVASFVCTAVGNPKPQFEWRKGGKRLVTQWYTVLEVPNGSVLRIEPVKPVRDNATYECLVENGVGEPVRAQATLTVYGEEELPRGFPRFTIQPHMQGVEKGRSALIPCKAEGDPEPTISWFKDLVPIDMSNHRYSFYQGGKCQLLRVFREQCVFALLLNPRLIIAESVSKNIVVRSSR</sequence>
<dbReference type="InterPro" id="IPR051170">
    <property type="entry name" value="Neural/epithelial_adhesion"/>
</dbReference>
<dbReference type="InterPro" id="IPR007110">
    <property type="entry name" value="Ig-like_dom"/>
</dbReference>
<feature type="non-terminal residue" evidence="6">
    <location>
        <position position="194"/>
    </location>
</feature>
<dbReference type="PANTHER" id="PTHR12231:SF253">
    <property type="entry name" value="DPR-INTERACTING PROTEIN ETA, ISOFORM B-RELATED"/>
    <property type="match status" value="1"/>
</dbReference>
<dbReference type="AlphaFoldDB" id="A0A443RUN5"/>
<dbReference type="InterPro" id="IPR013783">
    <property type="entry name" value="Ig-like_fold"/>
</dbReference>
<dbReference type="SMART" id="SM00409">
    <property type="entry name" value="IG"/>
    <property type="match status" value="2"/>
</dbReference>
<comment type="caution">
    <text evidence="6">The sequence shown here is derived from an EMBL/GenBank/DDBJ whole genome shotgun (WGS) entry which is preliminary data.</text>
</comment>
<dbReference type="Gene3D" id="2.60.40.10">
    <property type="entry name" value="Immunoglobulins"/>
    <property type="match status" value="2"/>
</dbReference>
<keyword evidence="1" id="KW-0732">Signal</keyword>
<dbReference type="InterPro" id="IPR003598">
    <property type="entry name" value="Ig_sub2"/>
</dbReference>
<dbReference type="OrthoDB" id="6508484at2759"/>
<feature type="domain" description="Ig-like" evidence="5">
    <location>
        <begin position="103"/>
        <end position="139"/>
    </location>
</feature>
<dbReference type="Pfam" id="PF07679">
    <property type="entry name" value="I-set"/>
    <property type="match status" value="2"/>
</dbReference>
<reference evidence="6 7" key="1">
    <citation type="journal article" date="2018" name="Gigascience">
        <title>Genomes of trombidid mites reveal novel predicted allergens and laterally-transferred genes associated with secondary metabolism.</title>
        <authorList>
            <person name="Dong X."/>
            <person name="Chaisiri K."/>
            <person name="Xia D."/>
            <person name="Armstrong S.D."/>
            <person name="Fang Y."/>
            <person name="Donnelly M.J."/>
            <person name="Kadowaki T."/>
            <person name="McGarry J.W."/>
            <person name="Darby A.C."/>
            <person name="Makepeace B.L."/>
        </authorList>
    </citation>
    <scope>NUCLEOTIDE SEQUENCE [LARGE SCALE GENOMIC DNA]</scope>
    <source>
        <strain evidence="6">UoL-UT</strain>
    </source>
</reference>
<evidence type="ECO:0000313" key="6">
    <source>
        <dbReference type="EMBL" id="RWS19067.1"/>
    </source>
</evidence>
<proteinExistence type="predicted"/>
<keyword evidence="3" id="KW-1015">Disulfide bond</keyword>
<dbReference type="InterPro" id="IPR013098">
    <property type="entry name" value="Ig_I-set"/>
</dbReference>
<dbReference type="InterPro" id="IPR036179">
    <property type="entry name" value="Ig-like_dom_sf"/>
</dbReference>